<dbReference type="Pfam" id="PF15739">
    <property type="entry name" value="TSNAXIP1_N"/>
    <property type="match status" value="1"/>
</dbReference>
<dbReference type="InterPro" id="IPR016024">
    <property type="entry name" value="ARM-type_fold"/>
</dbReference>
<proteinExistence type="predicted"/>
<accession>A0A210Q546</accession>
<gene>
    <name evidence="5" type="ORF">KP79_PYT10172</name>
</gene>
<dbReference type="PANTHER" id="PTHR10292:SF11">
    <property type="entry name" value="CLATHRIN HEAVY CHAIN LINKER DOMAIN-CONTAINING PROTEIN 1"/>
    <property type="match status" value="1"/>
</dbReference>
<feature type="domain" description="Translin-associated factor X-interacting protein 1 N-terminal" evidence="4">
    <location>
        <begin position="50"/>
        <end position="131"/>
    </location>
</feature>
<feature type="region of interest" description="Disordered" evidence="3">
    <location>
        <begin position="600"/>
        <end position="676"/>
    </location>
</feature>
<comment type="caution">
    <text evidence="5">The sequence shown here is derived from an EMBL/GenBank/DDBJ whole genome shotgun (WGS) entry which is preliminary data.</text>
</comment>
<evidence type="ECO:0000259" key="4">
    <source>
        <dbReference type="Pfam" id="PF15739"/>
    </source>
</evidence>
<evidence type="ECO:0000256" key="1">
    <source>
        <dbReference type="ARBA" id="ARBA00023054"/>
    </source>
</evidence>
<dbReference type="SUPFAM" id="SSF48371">
    <property type="entry name" value="ARM repeat"/>
    <property type="match status" value="1"/>
</dbReference>
<organism evidence="5 6">
    <name type="scientific">Mizuhopecten yessoensis</name>
    <name type="common">Japanese scallop</name>
    <name type="synonym">Patinopecten yessoensis</name>
    <dbReference type="NCBI Taxonomy" id="6573"/>
    <lineage>
        <taxon>Eukaryota</taxon>
        <taxon>Metazoa</taxon>
        <taxon>Spiralia</taxon>
        <taxon>Lophotrochozoa</taxon>
        <taxon>Mollusca</taxon>
        <taxon>Bivalvia</taxon>
        <taxon>Autobranchia</taxon>
        <taxon>Pteriomorphia</taxon>
        <taxon>Pectinida</taxon>
        <taxon>Pectinoidea</taxon>
        <taxon>Pectinidae</taxon>
        <taxon>Mizuhopecten</taxon>
    </lineage>
</organism>
<keyword evidence="6" id="KW-1185">Reference proteome</keyword>
<dbReference type="EMBL" id="NEDP02004994">
    <property type="protein sequence ID" value="OWF43841.1"/>
    <property type="molecule type" value="Genomic_DNA"/>
</dbReference>
<evidence type="ECO:0000313" key="5">
    <source>
        <dbReference type="EMBL" id="OWF43841.1"/>
    </source>
</evidence>
<evidence type="ECO:0000313" key="6">
    <source>
        <dbReference type="Proteomes" id="UP000242188"/>
    </source>
</evidence>
<dbReference type="PANTHER" id="PTHR10292">
    <property type="entry name" value="CLATHRIN HEAVY CHAIN RELATED"/>
    <property type="match status" value="1"/>
</dbReference>
<evidence type="ECO:0000256" key="2">
    <source>
        <dbReference type="SAM" id="Coils"/>
    </source>
</evidence>
<feature type="compositionally biased region" description="Basic and acidic residues" evidence="3">
    <location>
        <begin position="636"/>
        <end position="648"/>
    </location>
</feature>
<dbReference type="InterPro" id="IPR032755">
    <property type="entry name" value="TSNAXIP1_N"/>
</dbReference>
<dbReference type="Gene3D" id="1.25.40.30">
    <property type="match status" value="1"/>
</dbReference>
<sequence>MPVLVTSLPIYELFENGDHRPIGSALDVYSAFAISTKCMLILGNNNRNRKIIEHVKAYKPLLTAVKKEYEDTIEVIKSGQREAIFLHGKLKAMASEPSTMRNYKKRGDELEERIGVIERDNDRLQKQLLNLKAKRKEQEEFERQVTEPPKREFKKDHRLIPGLTLEESTNVPLLYRDLEKLDRQLKELDISLRTRYVEKSYKVELKEKLDNKVLYRDQLALQGQLYRAKQHRLKIAVEAAQAYNRVKPPHQTVGDAVFFALSHAAGLQIQEKELAPDQNQGEAREGSAAAASKSSFDDDDPNREKEAEMMLEYIEKFNELFEDGKYEEAAIHAANSPKGILRTSATLAKFRDVKVQVNGRSPLLAFSEAVMSSVGAIGMKPNDTLSLECVECALYENRLDLLSHWISQERLTLSQDLGDRISAHCKCNVPCRCGSQALAQNVFSKLQLHRQTVVCLLKQGRIHAGMDYAKHKMPFTRDQFMSVLRTCPSVQLMHALVEEDGEGSRALPIGVVLLVVLEKNQYNLVLPFIQDQQKQPSVDDPQINQFQAAVLDDSYTTSVQWDSLVELFQDQGYEDTAMCLLASITVLNAMRSALYTRLGVNTPQSPQTDSPQTDPTQGVPLPQGTPSLVISQPEVEPSKQESSSKEIQPEAALPQKELSQKDLTEGDTAITDPTQS</sequence>
<name>A0A210Q546_MIZYE</name>
<keyword evidence="1 2" id="KW-0175">Coiled coil</keyword>
<evidence type="ECO:0000256" key="3">
    <source>
        <dbReference type="SAM" id="MobiDB-lite"/>
    </source>
</evidence>
<feature type="coiled-coil region" evidence="2">
    <location>
        <begin position="100"/>
        <end position="144"/>
    </location>
</feature>
<dbReference type="OrthoDB" id="2113814at2759"/>
<dbReference type="STRING" id="6573.A0A210Q546"/>
<reference evidence="5 6" key="1">
    <citation type="journal article" date="2017" name="Nat. Ecol. Evol.">
        <title>Scallop genome provides insights into evolution of bilaterian karyotype and development.</title>
        <authorList>
            <person name="Wang S."/>
            <person name="Zhang J."/>
            <person name="Jiao W."/>
            <person name="Li J."/>
            <person name="Xun X."/>
            <person name="Sun Y."/>
            <person name="Guo X."/>
            <person name="Huan P."/>
            <person name="Dong B."/>
            <person name="Zhang L."/>
            <person name="Hu X."/>
            <person name="Sun X."/>
            <person name="Wang J."/>
            <person name="Zhao C."/>
            <person name="Wang Y."/>
            <person name="Wang D."/>
            <person name="Huang X."/>
            <person name="Wang R."/>
            <person name="Lv J."/>
            <person name="Li Y."/>
            <person name="Zhang Z."/>
            <person name="Liu B."/>
            <person name="Lu W."/>
            <person name="Hui Y."/>
            <person name="Liang J."/>
            <person name="Zhou Z."/>
            <person name="Hou R."/>
            <person name="Li X."/>
            <person name="Liu Y."/>
            <person name="Li H."/>
            <person name="Ning X."/>
            <person name="Lin Y."/>
            <person name="Zhao L."/>
            <person name="Xing Q."/>
            <person name="Dou J."/>
            <person name="Li Y."/>
            <person name="Mao J."/>
            <person name="Guo H."/>
            <person name="Dou H."/>
            <person name="Li T."/>
            <person name="Mu C."/>
            <person name="Jiang W."/>
            <person name="Fu Q."/>
            <person name="Fu X."/>
            <person name="Miao Y."/>
            <person name="Liu J."/>
            <person name="Yu Q."/>
            <person name="Li R."/>
            <person name="Liao H."/>
            <person name="Li X."/>
            <person name="Kong Y."/>
            <person name="Jiang Z."/>
            <person name="Chourrout D."/>
            <person name="Li R."/>
            <person name="Bao Z."/>
        </authorList>
    </citation>
    <scope>NUCLEOTIDE SEQUENCE [LARGE SCALE GENOMIC DNA]</scope>
    <source>
        <strain evidence="5 6">PY_sf001</strain>
    </source>
</reference>
<dbReference type="InterPro" id="IPR012331">
    <property type="entry name" value="Clathrin_H-chain_linker"/>
</dbReference>
<protein>
    <submittedName>
        <fullName evidence="5">Clathrin heavy chain linker domain-containing protein 1</fullName>
    </submittedName>
</protein>
<dbReference type="Proteomes" id="UP000242188">
    <property type="component" value="Unassembled WGS sequence"/>
</dbReference>
<dbReference type="AlphaFoldDB" id="A0A210Q546"/>
<dbReference type="Pfam" id="PF13838">
    <property type="entry name" value="Clathrin_H_link"/>
    <property type="match status" value="1"/>
</dbReference>
<feature type="region of interest" description="Disordered" evidence="3">
    <location>
        <begin position="275"/>
        <end position="302"/>
    </location>
</feature>
<feature type="compositionally biased region" description="Polar residues" evidence="3">
    <location>
        <begin position="600"/>
        <end position="616"/>
    </location>
</feature>